<dbReference type="InterPro" id="IPR045722">
    <property type="entry name" value="DUF6076"/>
</dbReference>
<organism evidence="1">
    <name type="scientific">uncultured Sporomusa sp</name>
    <dbReference type="NCBI Taxonomy" id="307249"/>
    <lineage>
        <taxon>Bacteria</taxon>
        <taxon>Bacillati</taxon>
        <taxon>Bacillota</taxon>
        <taxon>Negativicutes</taxon>
        <taxon>Selenomonadales</taxon>
        <taxon>Sporomusaceae</taxon>
        <taxon>Sporomusa</taxon>
        <taxon>environmental samples</taxon>
    </lineage>
</organism>
<dbReference type="RefSeq" id="WP_288184105.1">
    <property type="nucleotide sequence ID" value="NZ_LT608335.1"/>
</dbReference>
<sequence length="489" mass="58080">MIPEFVKFHKGGYDYSGVSGEVNEDSQHKFLFNYVAKDISNLPLLLKQYFSKKMDITTDEFELNDYEYTKADRDEIEKILADLHPYCKNNVAVFIRAIVDYLNDLLVQSGRGNKILTRLEEDSTGFEDFESNFERFNGLTDDEFEVTRFEEVHRKELNYLEVEQEWYRNKLICFIGPLLWTYIRYTKEKSENIINGFWEDYIDRVKQGTDGTRAKGFAHELKTQEIVRRMLFWIFDISAPLPAVNELTIPQRAWLYTHIFKHDLEQYRTDAKRHLFLSAFAGDDIGRGKNILNTTVDGRSNGEFDVIIDFMYAEFLNTPYNFNRDPDNIPENAQKALIKAAEYAAKASEEEIYEVYEITDLRQLLFIEILSMVNAGTRIKKCKNCGLYFVATKNNVEYCDRIAVSQGEKKPCKDIGSERAFREKAKKDEAYQIYRREFHRRNARDRRRYENKKSEKFLKWKRDAQEKLKEFRDKKIDFETFVEWLKKDK</sequence>
<reference evidence="1" key="1">
    <citation type="submission" date="2016-08" db="EMBL/GenBank/DDBJ databases">
        <authorList>
            <person name="Seilhamer J.J."/>
        </authorList>
    </citation>
    <scope>NUCLEOTIDE SEQUENCE</scope>
    <source>
        <strain evidence="1">86</strain>
    </source>
</reference>
<gene>
    <name evidence="1" type="ORF">KL86SPO_31094</name>
</gene>
<dbReference type="AlphaFoldDB" id="A0A212LTT9"/>
<dbReference type="EMBL" id="FMJE01000003">
    <property type="protein sequence ID" value="SCM80916.1"/>
    <property type="molecule type" value="Genomic_DNA"/>
</dbReference>
<name>A0A212LTT9_9FIRM</name>
<accession>A0A212LTT9</accession>
<proteinExistence type="predicted"/>
<dbReference type="Pfam" id="PF19553">
    <property type="entry name" value="DUF6076"/>
    <property type="match status" value="1"/>
</dbReference>
<evidence type="ECO:0000313" key="1">
    <source>
        <dbReference type="EMBL" id="SCM80916.1"/>
    </source>
</evidence>
<protein>
    <submittedName>
        <fullName evidence="1">Uncharacterized protein</fullName>
    </submittedName>
</protein>